<dbReference type="GO" id="GO:0008168">
    <property type="term" value="F:methyltransferase activity"/>
    <property type="evidence" value="ECO:0007669"/>
    <property type="project" value="InterPro"/>
</dbReference>
<evidence type="ECO:0000313" key="2">
    <source>
        <dbReference type="Proteomes" id="UP000095280"/>
    </source>
</evidence>
<dbReference type="Pfam" id="PF03492">
    <property type="entry name" value="Methyltransf_7"/>
    <property type="match status" value="1"/>
</dbReference>
<dbReference type="Gene3D" id="3.40.50.150">
    <property type="entry name" value="Vaccinia Virus protein VP39"/>
    <property type="match status" value="1"/>
</dbReference>
<dbReference type="InterPro" id="IPR005299">
    <property type="entry name" value="MeTrfase_7"/>
</dbReference>
<protein>
    <submittedName>
        <fullName evidence="3">RING-type domain-containing protein</fullName>
    </submittedName>
</protein>
<feature type="region of interest" description="Disordered" evidence="1">
    <location>
        <begin position="126"/>
        <end position="158"/>
    </location>
</feature>
<organism evidence="2 3">
    <name type="scientific">Macrostomum lignano</name>
    <dbReference type="NCBI Taxonomy" id="282301"/>
    <lineage>
        <taxon>Eukaryota</taxon>
        <taxon>Metazoa</taxon>
        <taxon>Spiralia</taxon>
        <taxon>Lophotrochozoa</taxon>
        <taxon>Platyhelminthes</taxon>
        <taxon>Rhabditophora</taxon>
        <taxon>Macrostomorpha</taxon>
        <taxon>Macrostomida</taxon>
        <taxon>Macrostomidae</taxon>
        <taxon>Macrostomum</taxon>
    </lineage>
</organism>
<dbReference type="Proteomes" id="UP000095280">
    <property type="component" value="Unplaced"/>
</dbReference>
<dbReference type="AlphaFoldDB" id="A0A1I8JN47"/>
<accession>A0A1I8JN47</accession>
<proteinExistence type="predicted"/>
<keyword evidence="2" id="KW-1185">Reference proteome</keyword>
<evidence type="ECO:0000313" key="3">
    <source>
        <dbReference type="WBParaSite" id="snap_masked-unitig_22041-processed-gene-0.1-mRNA-1"/>
    </source>
</evidence>
<name>A0A1I8JN47_9PLAT</name>
<sequence length="501" mass="54305">HCQAELEDAARLQTEAPANQASSLQRFKAFILTCCGRPHVRPDESRGPFVIADFGCSTGLNSSGRGVPSHRETAASFLKPLPEMFADDLWVSFYEQVLPPSSLQIGISNICLHWCSQLPTKLSNHGYSLSGHRGRSRRRSGSRAPETGAASSGEVQGARQEAALLSRTSFHRKTRPQHLRRDLQVGRGASFARRHRVGGAPRTSNCPICFRSVEDVSEPSQYERLGLELLRAEGRCRRAARLTTRTSCSTETWTGSSLSTRQGGAVCAELWVEHASSAFGRSRGLFEFTWRTTVSLCGSASARSSSRPSRLYCDGSFKSPTVRKHIGNFEVRELLRVDDAAIEQNSGSLVDGISRTPPLTSSLDLAWRKLPQSLAAFCLNASCSSSKLNPEVTANTPGAAASGRTAGLRSGSRTGRSTDCGGMSLSTTSTELQLWLLAYLARTSRIRWDTASEAVESGAAGEVGDHEGPRDSVRSEVWAATAASMKGLKRCRDWLELAVLV</sequence>
<feature type="compositionally biased region" description="Basic residues" evidence="1">
    <location>
        <begin position="132"/>
        <end position="141"/>
    </location>
</feature>
<dbReference type="InterPro" id="IPR029063">
    <property type="entry name" value="SAM-dependent_MTases_sf"/>
</dbReference>
<reference evidence="3" key="1">
    <citation type="submission" date="2016-11" db="UniProtKB">
        <authorList>
            <consortium name="WormBaseParasite"/>
        </authorList>
    </citation>
    <scope>IDENTIFICATION</scope>
</reference>
<dbReference type="SUPFAM" id="SSF53335">
    <property type="entry name" value="S-adenosyl-L-methionine-dependent methyltransferases"/>
    <property type="match status" value="1"/>
</dbReference>
<dbReference type="WBParaSite" id="snap_masked-unitig_22041-processed-gene-0.1-mRNA-1">
    <property type="protein sequence ID" value="snap_masked-unitig_22041-processed-gene-0.1-mRNA-1"/>
    <property type="gene ID" value="snap_masked-unitig_22041-processed-gene-0.1"/>
</dbReference>
<evidence type="ECO:0000256" key="1">
    <source>
        <dbReference type="SAM" id="MobiDB-lite"/>
    </source>
</evidence>
<feature type="region of interest" description="Disordered" evidence="1">
    <location>
        <begin position="392"/>
        <end position="422"/>
    </location>
</feature>